<keyword evidence="13" id="KW-1185">Reference proteome</keyword>
<gene>
    <name evidence="8" type="primary">panB</name>
    <name evidence="12" type="ORF">SAMN02927930_01683</name>
</gene>
<feature type="binding site" evidence="8 11">
    <location>
        <position position="114"/>
    </location>
    <ligand>
        <name>Mg(2+)</name>
        <dbReference type="ChEBI" id="CHEBI:18420"/>
    </ligand>
</feature>
<comment type="catalytic activity">
    <reaction evidence="8">
        <text>(6R)-5,10-methylene-5,6,7,8-tetrahydrofolate + 3-methyl-2-oxobutanoate + H2O = 2-dehydropantoate + (6S)-5,6,7,8-tetrahydrofolate</text>
        <dbReference type="Rhea" id="RHEA:11824"/>
        <dbReference type="ChEBI" id="CHEBI:11561"/>
        <dbReference type="ChEBI" id="CHEBI:11851"/>
        <dbReference type="ChEBI" id="CHEBI:15377"/>
        <dbReference type="ChEBI" id="CHEBI:15636"/>
        <dbReference type="ChEBI" id="CHEBI:57453"/>
        <dbReference type="EC" id="2.1.2.11"/>
    </reaction>
</comment>
<name>A0A1G6DFT6_9GAMM</name>
<keyword evidence="8 11" id="KW-0460">Magnesium</keyword>
<protein>
    <recommendedName>
        <fullName evidence="8">3-methyl-2-oxobutanoate hydroxymethyltransferase</fullName>
        <ecNumber evidence="8">2.1.2.11</ecNumber>
    </recommendedName>
    <alternativeName>
        <fullName evidence="8">Ketopantoate hydroxymethyltransferase</fullName>
        <shortName evidence="8">KPHMT</shortName>
    </alternativeName>
</protein>
<dbReference type="PIRSF" id="PIRSF000388">
    <property type="entry name" value="Pantoate_hydroxy_MeTrfase"/>
    <property type="match status" value="1"/>
</dbReference>
<keyword evidence="4 8" id="KW-0566">Pantothenate biosynthesis</keyword>
<dbReference type="GO" id="GO:0008168">
    <property type="term" value="F:methyltransferase activity"/>
    <property type="evidence" value="ECO:0007669"/>
    <property type="project" value="UniProtKB-KW"/>
</dbReference>
<feature type="binding site" evidence="8 10">
    <location>
        <position position="84"/>
    </location>
    <ligand>
        <name>3-methyl-2-oxobutanoate</name>
        <dbReference type="ChEBI" id="CHEBI:11851"/>
    </ligand>
</feature>
<evidence type="ECO:0000313" key="13">
    <source>
        <dbReference type="Proteomes" id="UP000199626"/>
    </source>
</evidence>
<feature type="binding site" evidence="8 10">
    <location>
        <position position="112"/>
    </location>
    <ligand>
        <name>3-methyl-2-oxobutanoate</name>
        <dbReference type="ChEBI" id="CHEBI:11851"/>
    </ligand>
</feature>
<dbReference type="InterPro" id="IPR003700">
    <property type="entry name" value="Pantoate_hydroxy_MeTrfase"/>
</dbReference>
<dbReference type="GO" id="GO:0015940">
    <property type="term" value="P:pantothenate biosynthetic process"/>
    <property type="evidence" value="ECO:0007669"/>
    <property type="project" value="UniProtKB-UniRule"/>
</dbReference>
<sequence length="264" mass="28299">MAGMTISKLIQKKAAGEKITSLTAYDATFAKLFAQCGIDFMLVGDSLGNVVQGQTSTLPVTVEQIVYHTEAVRRGAPDAFVIADMPFMTCATPEQACLEAAKLMRAGANMVKLEGGEWLVDTIRMLVERSVPVCAHLGLMPQSVNVLGGYKVQGREQAMAENTVRQALAVQQAGAQMLVLECVPTELGELISSKLSIPVIGIGAGAKTDGQILVMHDMFGLNSDYIPKFVKNFLAETSDLTAAVQLYIQQVKDGSFPGPEHSFE</sequence>
<comment type="subcellular location">
    <subcellularLocation>
        <location evidence="8">Cytoplasm</location>
    </subcellularLocation>
</comment>
<evidence type="ECO:0000256" key="3">
    <source>
        <dbReference type="ARBA" id="ARBA00011424"/>
    </source>
</evidence>
<dbReference type="InterPro" id="IPR015813">
    <property type="entry name" value="Pyrv/PenolPyrv_kinase-like_dom"/>
</dbReference>
<dbReference type="OrthoDB" id="9781789at2"/>
<dbReference type="PANTHER" id="PTHR20881:SF0">
    <property type="entry name" value="3-METHYL-2-OXOBUTANOATE HYDROXYMETHYLTRANSFERASE"/>
    <property type="match status" value="1"/>
</dbReference>
<comment type="pathway">
    <text evidence="1 8">Cofactor biosynthesis; (R)-pantothenate biosynthesis; (R)-pantoate from 3-methyl-2-oxobutanoate: step 1/2.</text>
</comment>
<dbReference type="NCBIfam" id="NF001452">
    <property type="entry name" value="PRK00311.1"/>
    <property type="match status" value="1"/>
</dbReference>
<feature type="binding site" evidence="8 10">
    <location>
        <begin position="45"/>
        <end position="46"/>
    </location>
    <ligand>
        <name>3-methyl-2-oxobutanoate</name>
        <dbReference type="ChEBI" id="CHEBI:11851"/>
    </ligand>
</feature>
<dbReference type="PANTHER" id="PTHR20881">
    <property type="entry name" value="3-METHYL-2-OXOBUTANOATE HYDROXYMETHYLTRANSFERASE"/>
    <property type="match status" value="1"/>
</dbReference>
<dbReference type="STRING" id="1159017.SAMN02927930_01683"/>
<keyword evidence="5 8" id="KW-0808">Transferase</keyword>
<dbReference type="CDD" id="cd06557">
    <property type="entry name" value="KPHMT-like"/>
    <property type="match status" value="1"/>
</dbReference>
<keyword evidence="6 8" id="KW-0479">Metal-binding</keyword>
<dbReference type="NCBIfam" id="TIGR00222">
    <property type="entry name" value="panB"/>
    <property type="match status" value="1"/>
</dbReference>
<keyword evidence="12" id="KW-0489">Methyltransferase</keyword>
<dbReference type="InterPro" id="IPR040442">
    <property type="entry name" value="Pyrv_kinase-like_dom_sf"/>
</dbReference>
<evidence type="ECO:0000256" key="5">
    <source>
        <dbReference type="ARBA" id="ARBA00022679"/>
    </source>
</evidence>
<feature type="active site" description="Proton acceptor" evidence="8 9">
    <location>
        <position position="181"/>
    </location>
</feature>
<comment type="similarity">
    <text evidence="2 8">Belongs to the PanB family.</text>
</comment>
<evidence type="ECO:0000256" key="1">
    <source>
        <dbReference type="ARBA" id="ARBA00005033"/>
    </source>
</evidence>
<keyword evidence="8" id="KW-0963">Cytoplasm</keyword>
<comment type="cofactor">
    <cofactor evidence="8 11">
        <name>Mg(2+)</name>
        <dbReference type="ChEBI" id="CHEBI:18420"/>
    </cofactor>
    <text evidence="8 11">Binds 1 Mg(2+) ion per subunit.</text>
</comment>
<organism evidence="12 13">
    <name type="scientific">Pseudidiomarina indica</name>
    <dbReference type="NCBI Taxonomy" id="1159017"/>
    <lineage>
        <taxon>Bacteria</taxon>
        <taxon>Pseudomonadati</taxon>
        <taxon>Pseudomonadota</taxon>
        <taxon>Gammaproteobacteria</taxon>
        <taxon>Alteromonadales</taxon>
        <taxon>Idiomarinaceae</taxon>
        <taxon>Pseudidiomarina</taxon>
    </lineage>
</organism>
<dbReference type="GO" id="GO:0000287">
    <property type="term" value="F:magnesium ion binding"/>
    <property type="evidence" value="ECO:0007669"/>
    <property type="project" value="TreeGrafter"/>
</dbReference>
<dbReference type="GO" id="GO:0003864">
    <property type="term" value="F:3-methyl-2-oxobutanoate hydroxymethyltransferase activity"/>
    <property type="evidence" value="ECO:0007669"/>
    <property type="project" value="UniProtKB-UniRule"/>
</dbReference>
<dbReference type="Pfam" id="PF02548">
    <property type="entry name" value="Pantoate_transf"/>
    <property type="match status" value="1"/>
</dbReference>
<evidence type="ECO:0000313" key="12">
    <source>
        <dbReference type="EMBL" id="SDB44024.1"/>
    </source>
</evidence>
<accession>A0A1G6DFT6</accession>
<evidence type="ECO:0000256" key="4">
    <source>
        <dbReference type="ARBA" id="ARBA00022655"/>
    </source>
</evidence>
<evidence type="ECO:0000256" key="9">
    <source>
        <dbReference type="PIRSR" id="PIRSR000388-1"/>
    </source>
</evidence>
<dbReference type="UniPathway" id="UPA00028">
    <property type="reaction ID" value="UER00003"/>
</dbReference>
<proteinExistence type="inferred from homology"/>
<dbReference type="FunFam" id="3.20.20.60:FF:000003">
    <property type="entry name" value="3-methyl-2-oxobutanoate hydroxymethyltransferase"/>
    <property type="match status" value="1"/>
</dbReference>
<dbReference type="SUPFAM" id="SSF51621">
    <property type="entry name" value="Phosphoenolpyruvate/pyruvate domain"/>
    <property type="match status" value="1"/>
</dbReference>
<dbReference type="AlphaFoldDB" id="A0A1G6DFT6"/>
<dbReference type="HAMAP" id="MF_00156">
    <property type="entry name" value="PanB"/>
    <property type="match status" value="1"/>
</dbReference>
<dbReference type="Gene3D" id="3.20.20.60">
    <property type="entry name" value="Phosphoenolpyruvate-binding domains"/>
    <property type="match status" value="1"/>
</dbReference>
<evidence type="ECO:0000256" key="11">
    <source>
        <dbReference type="PIRSR" id="PIRSR000388-3"/>
    </source>
</evidence>
<evidence type="ECO:0000256" key="6">
    <source>
        <dbReference type="ARBA" id="ARBA00022723"/>
    </source>
</evidence>
<dbReference type="RefSeq" id="WP_092593618.1">
    <property type="nucleotide sequence ID" value="NZ_FMXN01000010.1"/>
</dbReference>
<evidence type="ECO:0000256" key="2">
    <source>
        <dbReference type="ARBA" id="ARBA00008676"/>
    </source>
</evidence>
<dbReference type="EC" id="2.1.2.11" evidence="8"/>
<dbReference type="GO" id="GO:0005737">
    <property type="term" value="C:cytoplasm"/>
    <property type="evidence" value="ECO:0007669"/>
    <property type="project" value="UniProtKB-SubCell"/>
</dbReference>
<feature type="binding site" evidence="8 11">
    <location>
        <position position="45"/>
    </location>
    <ligand>
        <name>Mg(2+)</name>
        <dbReference type="ChEBI" id="CHEBI:18420"/>
    </ligand>
</feature>
<feature type="binding site" evidence="8 11">
    <location>
        <position position="84"/>
    </location>
    <ligand>
        <name>Mg(2+)</name>
        <dbReference type="ChEBI" id="CHEBI:18420"/>
    </ligand>
</feature>
<evidence type="ECO:0000256" key="10">
    <source>
        <dbReference type="PIRSR" id="PIRSR000388-2"/>
    </source>
</evidence>
<reference evidence="13" key="1">
    <citation type="submission" date="2016-10" db="EMBL/GenBank/DDBJ databases">
        <authorList>
            <person name="Varghese N."/>
            <person name="Submissions S."/>
        </authorList>
    </citation>
    <scope>NUCLEOTIDE SEQUENCE [LARGE SCALE GENOMIC DNA]</scope>
    <source>
        <strain evidence="13">CGMCC 1.10824</strain>
    </source>
</reference>
<dbReference type="EMBL" id="FMXN01000010">
    <property type="protein sequence ID" value="SDB44024.1"/>
    <property type="molecule type" value="Genomic_DNA"/>
</dbReference>
<evidence type="ECO:0000256" key="7">
    <source>
        <dbReference type="ARBA" id="ARBA00056497"/>
    </source>
</evidence>
<dbReference type="GO" id="GO:0032259">
    <property type="term" value="P:methylation"/>
    <property type="evidence" value="ECO:0007669"/>
    <property type="project" value="UniProtKB-KW"/>
</dbReference>
<evidence type="ECO:0000256" key="8">
    <source>
        <dbReference type="HAMAP-Rule" id="MF_00156"/>
    </source>
</evidence>
<dbReference type="Proteomes" id="UP000199626">
    <property type="component" value="Unassembled WGS sequence"/>
</dbReference>
<comment type="function">
    <text evidence="7 8">Catalyzes the reversible reaction in which hydroxymethyl group from 5,10-methylenetetrahydrofolate is transferred onto alpha-ketoisovalerate to form ketopantoate.</text>
</comment>
<comment type="subunit">
    <text evidence="3 8">Homodecamer; pentamer of dimers.</text>
</comment>